<dbReference type="OrthoDB" id="670969at2"/>
<gene>
    <name evidence="1" type="ORF">LV89_01993</name>
</gene>
<evidence type="ECO:0000313" key="1">
    <source>
        <dbReference type="EMBL" id="PWK27178.1"/>
    </source>
</evidence>
<dbReference type="Proteomes" id="UP000245489">
    <property type="component" value="Unassembled WGS sequence"/>
</dbReference>
<dbReference type="SUPFAM" id="SSF116734">
    <property type="entry name" value="DNA methylase specificity domain"/>
    <property type="match status" value="1"/>
</dbReference>
<keyword evidence="2" id="KW-1185">Reference proteome</keyword>
<name>A0A316EC55_9BACT</name>
<reference evidence="1 2" key="1">
    <citation type="submission" date="2018-05" db="EMBL/GenBank/DDBJ databases">
        <title>Genomic Encyclopedia of Archaeal and Bacterial Type Strains, Phase II (KMG-II): from individual species to whole genera.</title>
        <authorList>
            <person name="Goeker M."/>
        </authorList>
    </citation>
    <scope>NUCLEOTIDE SEQUENCE [LARGE SCALE GENOMIC DNA]</scope>
    <source>
        <strain evidence="1 2">DSM 22214</strain>
    </source>
</reference>
<protein>
    <recommendedName>
        <fullName evidence="3">Type I restriction enzyme S subunit</fullName>
    </recommendedName>
</protein>
<accession>A0A316EC55</accession>
<comment type="caution">
    <text evidence="1">The sequence shown here is derived from an EMBL/GenBank/DDBJ whole genome shotgun (WGS) entry which is preliminary data.</text>
</comment>
<dbReference type="InterPro" id="IPR054223">
    <property type="entry name" value="DUF6943"/>
</dbReference>
<evidence type="ECO:0000313" key="2">
    <source>
        <dbReference type="Proteomes" id="UP000245489"/>
    </source>
</evidence>
<organism evidence="1 2">
    <name type="scientific">Arcicella aurantiaca</name>
    <dbReference type="NCBI Taxonomy" id="591202"/>
    <lineage>
        <taxon>Bacteria</taxon>
        <taxon>Pseudomonadati</taxon>
        <taxon>Bacteroidota</taxon>
        <taxon>Cytophagia</taxon>
        <taxon>Cytophagales</taxon>
        <taxon>Flectobacillaceae</taxon>
        <taxon>Arcicella</taxon>
    </lineage>
</organism>
<evidence type="ECO:0008006" key="3">
    <source>
        <dbReference type="Google" id="ProtNLM"/>
    </source>
</evidence>
<proteinExistence type="predicted"/>
<dbReference type="AlphaFoldDB" id="A0A316EC55"/>
<dbReference type="Pfam" id="PF22105">
    <property type="entry name" value="DUF6943"/>
    <property type="match status" value="1"/>
</dbReference>
<dbReference type="RefSeq" id="WP_109742742.1">
    <property type="nucleotide sequence ID" value="NZ_QGGO01000008.1"/>
</dbReference>
<sequence length="127" mass="14809">MKICTYRAGIKADFYIQSKGNYAGRPLKKPIPNCFAVSTKKPFAYEIFYCLFKMKIYYPYIGGTAVPFITLYDFKKIAEPALKKQYDEVKLNAISSIQKLIEVEKKKIEKYQELEYALSIQTYRNGK</sequence>
<dbReference type="EMBL" id="QGGO01000008">
    <property type="protein sequence ID" value="PWK27178.1"/>
    <property type="molecule type" value="Genomic_DNA"/>
</dbReference>